<proteinExistence type="predicted"/>
<protein>
    <submittedName>
        <fullName evidence="1">Uncharacterized protein</fullName>
    </submittedName>
</protein>
<accession>A0A834N1L9</accession>
<dbReference type="AlphaFoldDB" id="A0A834N1L9"/>
<dbReference type="EMBL" id="JACSEA010000009">
    <property type="protein sequence ID" value="KAF7393077.1"/>
    <property type="molecule type" value="Genomic_DNA"/>
</dbReference>
<comment type="caution">
    <text evidence="1">The sequence shown here is derived from an EMBL/GenBank/DDBJ whole genome shotgun (WGS) entry which is preliminary data.</text>
</comment>
<sequence>MWRSSKRIVVGCIQLIMQCGRSNLDVDNVDDMSEYDVHDVPVHFQPQIFPMALQQRQEEFQHRPDAPGTRRRSPPEIVSKMIQALEELTETKSLPAIDKVRGCHRLTFQSSFQLVNEENS</sequence>
<gene>
    <name evidence="1" type="ORF">HZH66_008910</name>
</gene>
<evidence type="ECO:0000313" key="2">
    <source>
        <dbReference type="Proteomes" id="UP000614350"/>
    </source>
</evidence>
<evidence type="ECO:0000313" key="1">
    <source>
        <dbReference type="EMBL" id="KAF7393077.1"/>
    </source>
</evidence>
<dbReference type="Proteomes" id="UP000614350">
    <property type="component" value="Unassembled WGS sequence"/>
</dbReference>
<reference evidence="1" key="1">
    <citation type="journal article" date="2020" name="G3 (Bethesda)">
        <title>High-Quality Assemblies for Three Invasive Social Wasps from the &lt;i&gt;Vespula&lt;/i&gt; Genus.</title>
        <authorList>
            <person name="Harrop T.W.R."/>
            <person name="Guhlin J."/>
            <person name="McLaughlin G.M."/>
            <person name="Permina E."/>
            <person name="Stockwell P."/>
            <person name="Gilligan J."/>
            <person name="Le Lec M.F."/>
            <person name="Gruber M.A.M."/>
            <person name="Quinn O."/>
            <person name="Lovegrove M."/>
            <person name="Duncan E.J."/>
            <person name="Remnant E.J."/>
            <person name="Van Eeckhoven J."/>
            <person name="Graham B."/>
            <person name="Knapp R.A."/>
            <person name="Langford K.W."/>
            <person name="Kronenberg Z."/>
            <person name="Press M.O."/>
            <person name="Eacker S.M."/>
            <person name="Wilson-Rankin E.E."/>
            <person name="Purcell J."/>
            <person name="Lester P.J."/>
            <person name="Dearden P.K."/>
        </authorList>
    </citation>
    <scope>NUCLEOTIDE SEQUENCE</scope>
    <source>
        <strain evidence="1">Marl-1</strain>
    </source>
</reference>
<name>A0A834N1L9_VESVU</name>
<organism evidence="1 2">
    <name type="scientific">Vespula vulgaris</name>
    <name type="common">Yellow jacket</name>
    <name type="synonym">Wasp</name>
    <dbReference type="NCBI Taxonomy" id="7454"/>
    <lineage>
        <taxon>Eukaryota</taxon>
        <taxon>Metazoa</taxon>
        <taxon>Ecdysozoa</taxon>
        <taxon>Arthropoda</taxon>
        <taxon>Hexapoda</taxon>
        <taxon>Insecta</taxon>
        <taxon>Pterygota</taxon>
        <taxon>Neoptera</taxon>
        <taxon>Endopterygota</taxon>
        <taxon>Hymenoptera</taxon>
        <taxon>Apocrita</taxon>
        <taxon>Aculeata</taxon>
        <taxon>Vespoidea</taxon>
        <taxon>Vespidae</taxon>
        <taxon>Vespinae</taxon>
        <taxon>Vespula</taxon>
    </lineage>
</organism>
<keyword evidence="2" id="KW-1185">Reference proteome</keyword>